<keyword evidence="3" id="KW-1185">Reference proteome</keyword>
<dbReference type="AlphaFoldDB" id="A0A9X9S6Z6"/>
<dbReference type="EMBL" id="CP113361">
    <property type="protein sequence ID" value="WAI02616.1"/>
    <property type="molecule type" value="Genomic_DNA"/>
</dbReference>
<gene>
    <name evidence="2" type="ORF">OU421_12110</name>
</gene>
<reference evidence="2" key="1">
    <citation type="submission" date="2022-11" db="EMBL/GenBank/DDBJ databases">
        <title>Complete genome sequence of Methanogenium organophilum DSM 3596.</title>
        <authorList>
            <person name="Chen S.-C."/>
            <person name="Lai S.-J."/>
            <person name="You Y.-T."/>
        </authorList>
    </citation>
    <scope>NUCLEOTIDE SEQUENCE</scope>
    <source>
        <strain evidence="2">DSM 3596</strain>
    </source>
</reference>
<name>A0A9X9S6Z6_METOG</name>
<dbReference type="GO" id="GO:0016787">
    <property type="term" value="F:hydrolase activity"/>
    <property type="evidence" value="ECO:0007669"/>
    <property type="project" value="InterPro"/>
</dbReference>
<evidence type="ECO:0000259" key="1">
    <source>
        <dbReference type="Pfam" id="PF00149"/>
    </source>
</evidence>
<dbReference type="InterPro" id="IPR024173">
    <property type="entry name" value="Pesterase_MJ0037-like"/>
</dbReference>
<dbReference type="Proteomes" id="UP001163096">
    <property type="component" value="Chromosome"/>
</dbReference>
<evidence type="ECO:0000313" key="3">
    <source>
        <dbReference type="Proteomes" id="UP001163096"/>
    </source>
</evidence>
<evidence type="ECO:0000313" key="2">
    <source>
        <dbReference type="EMBL" id="WAI02616.1"/>
    </source>
</evidence>
<dbReference type="PANTHER" id="PTHR39323">
    <property type="entry name" value="BLR1149 PROTEIN"/>
    <property type="match status" value="1"/>
</dbReference>
<accession>A0A9X9S6Z6</accession>
<sequence length="252" mass="27870">MTPEFISAGPALFMENSRRILVIADAHFGAESGFSRKGVHIASNSTDRLSRICSCIEETTPDMLLFLGDLKHSVPMMSRQEFTELPQILETIRDQIPFRLIPGNHDGGIERFLNPGELLPKRGALIDGTWYVHGHMHLPPESAGNLIVCGHHHPVVSLYDEVGCALRAQPAYLFAEVNEGCAGFVSNENSRNTRILFMPAFFEYAGGIDVRKIHVSRLSPVSRCFDVDCAEVFLSDGTYIDRLGALVGDERA</sequence>
<proteinExistence type="predicted"/>
<dbReference type="InterPro" id="IPR029052">
    <property type="entry name" value="Metallo-depent_PP-like"/>
</dbReference>
<feature type="domain" description="Calcineurin-like phosphoesterase" evidence="1">
    <location>
        <begin position="19"/>
        <end position="153"/>
    </location>
</feature>
<dbReference type="KEGG" id="mou:OU421_12110"/>
<dbReference type="SUPFAM" id="SSF56300">
    <property type="entry name" value="Metallo-dependent phosphatases"/>
    <property type="match status" value="1"/>
</dbReference>
<dbReference type="InterPro" id="IPR004843">
    <property type="entry name" value="Calcineurin-like_PHP"/>
</dbReference>
<dbReference type="Pfam" id="PF00149">
    <property type="entry name" value="Metallophos"/>
    <property type="match status" value="1"/>
</dbReference>
<dbReference type="PIRSF" id="PIRSF000887">
    <property type="entry name" value="Pesterase_MJ0037"/>
    <property type="match status" value="1"/>
</dbReference>
<dbReference type="CDD" id="cd07391">
    <property type="entry name" value="MPP_PF1019"/>
    <property type="match status" value="1"/>
</dbReference>
<dbReference type="PANTHER" id="PTHR39323:SF1">
    <property type="entry name" value="BLR1149 PROTEIN"/>
    <property type="match status" value="1"/>
</dbReference>
<protein>
    <submittedName>
        <fullName evidence="2">Metallophosphoesterase</fullName>
    </submittedName>
</protein>
<organism evidence="2 3">
    <name type="scientific">Methanogenium organophilum</name>
    <dbReference type="NCBI Taxonomy" id="2199"/>
    <lineage>
        <taxon>Archaea</taxon>
        <taxon>Methanobacteriati</taxon>
        <taxon>Methanobacteriota</taxon>
        <taxon>Stenosarchaea group</taxon>
        <taxon>Methanomicrobia</taxon>
        <taxon>Methanomicrobiales</taxon>
        <taxon>Methanomicrobiaceae</taxon>
        <taxon>Methanogenium</taxon>
    </lineage>
</organism>
<dbReference type="Gene3D" id="3.60.21.10">
    <property type="match status" value="1"/>
</dbReference>